<dbReference type="EMBL" id="JZEY01000061">
    <property type="protein sequence ID" value="KKB08009.1"/>
    <property type="molecule type" value="Genomic_DNA"/>
</dbReference>
<keyword evidence="1" id="KW-0732">Signal</keyword>
<dbReference type="PATRIC" id="fig|429727.3.peg.3194"/>
<evidence type="ECO:0000313" key="3">
    <source>
        <dbReference type="Proteomes" id="UP000033649"/>
    </source>
</evidence>
<sequence length="201" mass="21800">MRRAGIAFAVLFAASLPAGAFDAQSRAIVGHFKPGKLLPIADVATLMLGAERWCYNQREGNCAWSDIYLAIDGDAVSYELSNAWDDAVTISFIGKGNLRDGRYICDIGHDWVPSVRAEDRATGAAITGRALAALKVEIAGVIDTSGSAECFDYLYRGHDEAAETITLTQRQYANGTEYRPEFDAEVTLYFDGEAAGRLGLY</sequence>
<gene>
    <name evidence="2" type="ORF">VE26_15595</name>
</gene>
<dbReference type="OrthoDB" id="7945864at2"/>
<reference evidence="2 3" key="1">
    <citation type="submission" date="2015-03" db="EMBL/GenBank/DDBJ databases">
        <authorList>
            <person name="Hassan Y."/>
            <person name="Lepp D."/>
            <person name="Li X.-Z."/>
            <person name="Zhou T."/>
        </authorList>
    </citation>
    <scope>NUCLEOTIDE SEQUENCE [LARGE SCALE GENOMIC DNA]</scope>
    <source>
        <strain evidence="2 3">IPL18</strain>
    </source>
</reference>
<feature type="signal peptide" evidence="1">
    <location>
        <begin position="1"/>
        <end position="20"/>
    </location>
</feature>
<keyword evidence="3" id="KW-1185">Reference proteome</keyword>
<comment type="caution">
    <text evidence="2">The sequence shown here is derived from an EMBL/GenBank/DDBJ whole genome shotgun (WGS) entry which is preliminary data.</text>
</comment>
<organism evidence="2 3">
    <name type="scientific">Devosia chinhatensis</name>
    <dbReference type="NCBI Taxonomy" id="429727"/>
    <lineage>
        <taxon>Bacteria</taxon>
        <taxon>Pseudomonadati</taxon>
        <taxon>Pseudomonadota</taxon>
        <taxon>Alphaproteobacteria</taxon>
        <taxon>Hyphomicrobiales</taxon>
        <taxon>Devosiaceae</taxon>
        <taxon>Devosia</taxon>
    </lineage>
</organism>
<dbReference type="AlphaFoldDB" id="A0A0F5FGH9"/>
<evidence type="ECO:0000313" key="2">
    <source>
        <dbReference type="EMBL" id="KKB08009.1"/>
    </source>
</evidence>
<protein>
    <submittedName>
        <fullName evidence="2">Uncharacterized protein</fullName>
    </submittedName>
</protein>
<name>A0A0F5FGH9_9HYPH</name>
<dbReference type="Proteomes" id="UP000033649">
    <property type="component" value="Unassembled WGS sequence"/>
</dbReference>
<feature type="chain" id="PRO_5002486338" evidence="1">
    <location>
        <begin position="21"/>
        <end position="201"/>
    </location>
</feature>
<dbReference type="RefSeq" id="WP_046106038.1">
    <property type="nucleotide sequence ID" value="NZ_JZEY01000061.1"/>
</dbReference>
<evidence type="ECO:0000256" key="1">
    <source>
        <dbReference type="SAM" id="SignalP"/>
    </source>
</evidence>
<proteinExistence type="predicted"/>
<accession>A0A0F5FGH9</accession>